<evidence type="ECO:0000313" key="1">
    <source>
        <dbReference type="EMBL" id="KAJ2897458.1"/>
    </source>
</evidence>
<gene>
    <name evidence="1" type="primary">MET7</name>
    <name evidence="1" type="ORF">IWW38_001714</name>
</gene>
<name>A0ACC1M5K0_9FUNG</name>
<dbReference type="EC" id="6.3.2.17" evidence="1"/>
<accession>A0ACC1M5K0</accession>
<proteinExistence type="predicted"/>
<keyword evidence="1" id="KW-0436">Ligase</keyword>
<evidence type="ECO:0000313" key="2">
    <source>
        <dbReference type="Proteomes" id="UP001139981"/>
    </source>
</evidence>
<dbReference type="Proteomes" id="UP001139981">
    <property type="component" value="Unassembled WGS sequence"/>
</dbReference>
<dbReference type="EMBL" id="JANBVB010000117">
    <property type="protein sequence ID" value="KAJ2897458.1"/>
    <property type="molecule type" value="Genomic_DNA"/>
</dbReference>
<reference evidence="1" key="1">
    <citation type="submission" date="2022-07" db="EMBL/GenBank/DDBJ databases">
        <title>Phylogenomic reconstructions and comparative analyses of Kickxellomycotina fungi.</title>
        <authorList>
            <person name="Reynolds N.K."/>
            <person name="Stajich J.E."/>
            <person name="Barry K."/>
            <person name="Grigoriev I.V."/>
            <person name="Crous P."/>
            <person name="Smith M.E."/>
        </authorList>
    </citation>
    <scope>NUCLEOTIDE SEQUENCE</scope>
    <source>
        <strain evidence="1">CBS 190363</strain>
    </source>
</reference>
<protein>
    <submittedName>
        <fullName evidence="1">Folylpolyglutamate synthetase</fullName>
        <ecNumber evidence="1">6.3.2.17</ecNumber>
    </submittedName>
</protein>
<keyword evidence="2" id="KW-1185">Reference proteome</keyword>
<organism evidence="1 2">
    <name type="scientific">Coemansia aciculifera</name>
    <dbReference type="NCBI Taxonomy" id="417176"/>
    <lineage>
        <taxon>Eukaryota</taxon>
        <taxon>Fungi</taxon>
        <taxon>Fungi incertae sedis</taxon>
        <taxon>Zoopagomycota</taxon>
        <taxon>Kickxellomycotina</taxon>
        <taxon>Kickxellomycetes</taxon>
        <taxon>Kickxellales</taxon>
        <taxon>Kickxellaceae</taxon>
        <taxon>Coemansia</taxon>
    </lineage>
</organism>
<sequence>MTTSKTTDDGLYQSAVKDLNGLQTNHAILQQIRASGGRLNEYSHPEFTAFMEKIGHDVSELDGLHIIHVTGTKGKGSTCAFVQSLLSQLPGLKIGLFTSPHLIEVRERIQINGSPLSRASFAKYFYETFDGLRAPEPPLRRVSASSPDMPMYFRFLTLMAYHVFLKERVSVAIMEVGMGGEFDSTNIVSRPAVCGIASLGLDHQSELGSTIAEIAWHKAGIIKQGVPVFTVPQAEPVALDVIRSRAVERQAPEPVVVSPLAEGAFALGIDGAHQRTNAALAVALCREWVRTHAIGHPAIEDDTWIARGLAQARWPGRSQTFEASSAVWHVDGAHTAESMAACAAWFRGQAAKGAKCVLLFNAAYNRSAQALLETLARELTCECFAEAVFCPNLSLKRADSVNHTVPSAGDTALAPQRESARIWAELCPGCKTTVVPSIDDAVAYVTANYSAQEPRVHVLATGSLHLVGGVLDVAKGSI</sequence>
<comment type="caution">
    <text evidence="1">The sequence shown here is derived from an EMBL/GenBank/DDBJ whole genome shotgun (WGS) entry which is preliminary data.</text>
</comment>